<reference evidence="2 3" key="1">
    <citation type="journal article" date="2024" name="Commun. Biol.">
        <title>Comparative genomic analysis of thermophilic fungi reveals convergent evolutionary adaptations and gene losses.</title>
        <authorList>
            <person name="Steindorff A.S."/>
            <person name="Aguilar-Pontes M.V."/>
            <person name="Robinson A.J."/>
            <person name="Andreopoulos B."/>
            <person name="LaButti K."/>
            <person name="Kuo A."/>
            <person name="Mondo S."/>
            <person name="Riley R."/>
            <person name="Otillar R."/>
            <person name="Haridas S."/>
            <person name="Lipzen A."/>
            <person name="Grimwood J."/>
            <person name="Schmutz J."/>
            <person name="Clum A."/>
            <person name="Reid I.D."/>
            <person name="Moisan M.C."/>
            <person name="Butler G."/>
            <person name="Nguyen T.T.M."/>
            <person name="Dewar K."/>
            <person name="Conant G."/>
            <person name="Drula E."/>
            <person name="Henrissat B."/>
            <person name="Hansel C."/>
            <person name="Singer S."/>
            <person name="Hutchinson M.I."/>
            <person name="de Vries R.P."/>
            <person name="Natvig D.O."/>
            <person name="Powell A.J."/>
            <person name="Tsang A."/>
            <person name="Grigoriev I.V."/>
        </authorList>
    </citation>
    <scope>NUCLEOTIDE SEQUENCE [LARGE SCALE GENOMIC DNA]</scope>
    <source>
        <strain evidence="2 3">CBS 494.80</strain>
    </source>
</reference>
<proteinExistence type="predicted"/>
<comment type="caution">
    <text evidence="2">The sequence shown here is derived from an EMBL/GenBank/DDBJ whole genome shotgun (WGS) entry which is preliminary data.</text>
</comment>
<dbReference type="Proteomes" id="UP001595075">
    <property type="component" value="Unassembled WGS sequence"/>
</dbReference>
<keyword evidence="1" id="KW-0472">Membrane</keyword>
<keyword evidence="3" id="KW-1185">Reference proteome</keyword>
<gene>
    <name evidence="2" type="ORF">VTL71DRAFT_12368</name>
</gene>
<protein>
    <submittedName>
        <fullName evidence="2">Uncharacterized protein</fullName>
    </submittedName>
</protein>
<accession>A0ABR4CMD6</accession>
<keyword evidence="1" id="KW-0812">Transmembrane</keyword>
<evidence type="ECO:0000256" key="1">
    <source>
        <dbReference type="SAM" id="Phobius"/>
    </source>
</evidence>
<evidence type="ECO:0000313" key="3">
    <source>
        <dbReference type="Proteomes" id="UP001595075"/>
    </source>
</evidence>
<evidence type="ECO:0000313" key="2">
    <source>
        <dbReference type="EMBL" id="KAL2071133.1"/>
    </source>
</evidence>
<dbReference type="EMBL" id="JAZHXI010000005">
    <property type="protein sequence ID" value="KAL2071133.1"/>
    <property type="molecule type" value="Genomic_DNA"/>
</dbReference>
<organism evidence="2 3">
    <name type="scientific">Oculimacula yallundae</name>
    <dbReference type="NCBI Taxonomy" id="86028"/>
    <lineage>
        <taxon>Eukaryota</taxon>
        <taxon>Fungi</taxon>
        <taxon>Dikarya</taxon>
        <taxon>Ascomycota</taxon>
        <taxon>Pezizomycotina</taxon>
        <taxon>Leotiomycetes</taxon>
        <taxon>Helotiales</taxon>
        <taxon>Ploettnerulaceae</taxon>
        <taxon>Oculimacula</taxon>
    </lineage>
</organism>
<feature type="transmembrane region" description="Helical" evidence="1">
    <location>
        <begin position="45"/>
        <end position="72"/>
    </location>
</feature>
<sequence length="179" mass="21102">MAPIISPPPQIHTLLAREDQCPSLPGNITLSEVLYLRNLQHHYNMIGALTILTLFLFWFIVGSLFFLVRWYWRKKYPEKYIQYELDCLETHMEAVYRLGFGDGSGSGRVVRQWVMESDAEEQMRGMARRARRRVREEGRGGERVRLRDVVGSAWGGWRERERTGGRRNWYGRRIDGVRN</sequence>
<name>A0ABR4CMD6_9HELO</name>
<keyword evidence="1" id="KW-1133">Transmembrane helix</keyword>